<dbReference type="InterPro" id="IPR036844">
    <property type="entry name" value="Hint_dom_sf"/>
</dbReference>
<proteinExistence type="predicted"/>
<organism evidence="2 3">
    <name type="scientific">Rhodophyticola porphyridii</name>
    <dbReference type="NCBI Taxonomy" id="1852017"/>
    <lineage>
        <taxon>Bacteria</taxon>
        <taxon>Pseudomonadati</taxon>
        <taxon>Pseudomonadota</taxon>
        <taxon>Alphaproteobacteria</taxon>
        <taxon>Rhodobacterales</taxon>
        <taxon>Roseobacteraceae</taxon>
        <taxon>Rhodophyticola</taxon>
    </lineage>
</organism>
<protein>
    <recommendedName>
        <fullName evidence="1">Hedgehog/Intein (Hint) domain-containing protein</fullName>
    </recommendedName>
</protein>
<gene>
    <name evidence="2" type="ORF">D9R08_04370</name>
</gene>
<comment type="caution">
    <text evidence="2">The sequence shown here is derived from an EMBL/GenBank/DDBJ whole genome shotgun (WGS) entry which is preliminary data.</text>
</comment>
<evidence type="ECO:0000313" key="2">
    <source>
        <dbReference type="EMBL" id="RMA44139.1"/>
    </source>
</evidence>
<evidence type="ECO:0000313" key="3">
    <source>
        <dbReference type="Proteomes" id="UP000281343"/>
    </source>
</evidence>
<dbReference type="InterPro" id="IPR028992">
    <property type="entry name" value="Hedgehog/Intein_dom"/>
</dbReference>
<dbReference type="Pfam" id="PF13403">
    <property type="entry name" value="Hint_2"/>
    <property type="match status" value="1"/>
</dbReference>
<evidence type="ECO:0000259" key="1">
    <source>
        <dbReference type="Pfam" id="PF13403"/>
    </source>
</evidence>
<dbReference type="AlphaFoldDB" id="A0A3L9Y5V4"/>
<keyword evidence="3" id="KW-1185">Reference proteome</keyword>
<dbReference type="SUPFAM" id="SSF51294">
    <property type="entry name" value="Hedgehog/intein (Hint) domain"/>
    <property type="match status" value="1"/>
</dbReference>
<reference evidence="2 3" key="1">
    <citation type="submission" date="2018-10" db="EMBL/GenBank/DDBJ databases">
        <authorList>
            <person name="Jung H.S."/>
            <person name="Jeon C.O."/>
        </authorList>
    </citation>
    <scope>NUCLEOTIDE SEQUENCE [LARGE SCALE GENOMIC DNA]</scope>
    <source>
        <strain evidence="2 3">MA-7-27</strain>
    </source>
</reference>
<dbReference type="Proteomes" id="UP000281343">
    <property type="component" value="Unassembled WGS sequence"/>
</dbReference>
<name>A0A3L9Y5V4_9RHOB</name>
<accession>A0A3L9Y5V4</accession>
<sequence>MNFSQYFRVGNERTESGKRMAIRNFVAFDSAGLTVAAGSPSLTSGSSIINNSSTPDGTIFDYAAGFGVNIALNDLSSNTTIFDDDLPGRHTITDGAGIVSDGASVESESQIFLRALDEFGNETGPQITVYVFSQGGNTSDVWGFASNAALVDGTRYVKTGGSNNGSSNYSDFITCFGPRTVLRGPNGPVPVEELEIGQKIWTLDDPACPVSWVGRATVEAEGRFAPVVIAAGAIGNSDELLVSPEHRIYFEDCALDLLFGHDRALVAAKHLVGLPGVARRTGGTITYTHLMFDRHRIVDANGCLSESFFPADMALAALDYEPMAELLSLYPDLIRRPAAYGSTAAPVLRRYEADAYRAVYRHQGVTPLAHVAEQLEAV</sequence>
<dbReference type="EMBL" id="RCNT01000001">
    <property type="protein sequence ID" value="RMA44139.1"/>
    <property type="molecule type" value="Genomic_DNA"/>
</dbReference>
<feature type="domain" description="Hedgehog/Intein (Hint)" evidence="1">
    <location>
        <begin position="174"/>
        <end position="311"/>
    </location>
</feature>